<evidence type="ECO:0000259" key="2">
    <source>
        <dbReference type="PROSITE" id="PS50263"/>
    </source>
</evidence>
<evidence type="ECO:0000313" key="4">
    <source>
        <dbReference type="Proteomes" id="UP000658131"/>
    </source>
</evidence>
<dbReference type="GO" id="GO:0016787">
    <property type="term" value="F:hydrolase activity"/>
    <property type="evidence" value="ECO:0007669"/>
    <property type="project" value="UniProtKB-KW"/>
</dbReference>
<name>A0ABR7NKJ9_9FIRM</name>
<dbReference type="PROSITE" id="PS50263">
    <property type="entry name" value="CN_HYDROLASE"/>
    <property type="match status" value="1"/>
</dbReference>
<gene>
    <name evidence="3" type="ORF">H8717_10985</name>
</gene>
<dbReference type="Gene3D" id="3.60.110.10">
    <property type="entry name" value="Carbon-nitrogen hydrolase"/>
    <property type="match status" value="1"/>
</dbReference>
<dbReference type="RefSeq" id="WP_262400400.1">
    <property type="nucleotide sequence ID" value="NZ_JACRTB010000017.1"/>
</dbReference>
<dbReference type="InterPro" id="IPR003010">
    <property type="entry name" value="C-N_Hydrolase"/>
</dbReference>
<dbReference type="CDD" id="cd07583">
    <property type="entry name" value="nitrilase_5"/>
    <property type="match status" value="1"/>
</dbReference>
<comment type="similarity">
    <text evidence="1">Belongs to the carbon-nitrogen hydrolase superfamily. NIT1/NIT2 family.</text>
</comment>
<dbReference type="SUPFAM" id="SSF56317">
    <property type="entry name" value="Carbon-nitrogen hydrolase"/>
    <property type="match status" value="1"/>
</dbReference>
<dbReference type="PANTHER" id="PTHR23088">
    <property type="entry name" value="NITRILASE-RELATED"/>
    <property type="match status" value="1"/>
</dbReference>
<keyword evidence="4" id="KW-1185">Reference proteome</keyword>
<dbReference type="Pfam" id="PF00795">
    <property type="entry name" value="CN_hydrolase"/>
    <property type="match status" value="1"/>
</dbReference>
<feature type="domain" description="CN hydrolase" evidence="2">
    <location>
        <begin position="3"/>
        <end position="245"/>
    </location>
</feature>
<keyword evidence="3" id="KW-0378">Hydrolase</keyword>
<accession>A0ABR7NKJ9</accession>
<protein>
    <submittedName>
        <fullName evidence="3">Carbon-nitrogen family hydrolase</fullName>
    </submittedName>
</protein>
<proteinExistence type="inferred from homology"/>
<sequence>MSFRTAMIQFDTAYMDVGDNISRMSALIDEAASPSSPPDLIVMPELWTSGYSEEIFRDIRRFAQPVDGKAVAMLREKARRYGVWIAGGSMVELAEDGIYNTCFLINRQGEIAGRYRKMHLYSAMIEDKAFRNGTEIPVFETDFGRIALMTCYDIRFVEMSRDYAMRGVEALVVVSNWAKPKLNHWRVLLQARAIENQVALLACNRVGTAGNCTYFGHSLALDPWGEFIAEDESEKETILRAEVDLGRVAEVRKKIPMYLDRQPASYTDRILSFYDGRTR</sequence>
<comment type="caution">
    <text evidence="3">The sequence shown here is derived from an EMBL/GenBank/DDBJ whole genome shotgun (WGS) entry which is preliminary data.</text>
</comment>
<reference evidence="3 4" key="1">
    <citation type="submission" date="2020-08" db="EMBL/GenBank/DDBJ databases">
        <title>Genome public.</title>
        <authorList>
            <person name="Liu C."/>
            <person name="Sun Q."/>
        </authorList>
    </citation>
    <scope>NUCLEOTIDE SEQUENCE [LARGE SCALE GENOMIC DNA]</scope>
    <source>
        <strain evidence="3 4">BX1</strain>
    </source>
</reference>
<dbReference type="InterPro" id="IPR036526">
    <property type="entry name" value="C-N_Hydrolase_sf"/>
</dbReference>
<evidence type="ECO:0000256" key="1">
    <source>
        <dbReference type="ARBA" id="ARBA00010613"/>
    </source>
</evidence>
<organism evidence="3 4">
    <name type="scientific">Yanshouia hominis</name>
    <dbReference type="NCBI Taxonomy" id="2763673"/>
    <lineage>
        <taxon>Bacteria</taxon>
        <taxon>Bacillati</taxon>
        <taxon>Bacillota</taxon>
        <taxon>Clostridia</taxon>
        <taxon>Eubacteriales</taxon>
        <taxon>Oscillospiraceae</taxon>
        <taxon>Yanshouia</taxon>
    </lineage>
</organism>
<evidence type="ECO:0000313" key="3">
    <source>
        <dbReference type="EMBL" id="MBC8576926.1"/>
    </source>
</evidence>
<dbReference type="PANTHER" id="PTHR23088:SF27">
    <property type="entry name" value="DEAMINATED GLUTATHIONE AMIDASE"/>
    <property type="match status" value="1"/>
</dbReference>
<dbReference type="EMBL" id="JACRTB010000017">
    <property type="protein sequence ID" value="MBC8576926.1"/>
    <property type="molecule type" value="Genomic_DNA"/>
</dbReference>
<dbReference type="Proteomes" id="UP000658131">
    <property type="component" value="Unassembled WGS sequence"/>
</dbReference>